<evidence type="ECO:0008006" key="3">
    <source>
        <dbReference type="Google" id="ProtNLM"/>
    </source>
</evidence>
<keyword evidence="2" id="KW-1185">Reference proteome</keyword>
<dbReference type="Gene3D" id="3.30.530.20">
    <property type="match status" value="1"/>
</dbReference>
<sequence length="178" mass="20023">MFPSVAVTEAERAAPRPGDEVVVPADVVMDRGATFAAPAEVLWPWLVQLGKQRSGWYLRRRIERVLPRKRRALRHVEPRWQGLAVGDVVPDWGGAHETFEVLALDPGRSIVYGSQRGRTRLTWSITLTEQGPGLTRVFFRLRLAPIKRRWLAESVGEFFDALTIAGMAAGLRERLAQT</sequence>
<dbReference type="AlphaFoldDB" id="A0A3N0DS34"/>
<evidence type="ECO:0000313" key="1">
    <source>
        <dbReference type="EMBL" id="RNL78445.1"/>
    </source>
</evidence>
<dbReference type="InterPro" id="IPR023393">
    <property type="entry name" value="START-like_dom_sf"/>
</dbReference>
<dbReference type="Proteomes" id="UP000277094">
    <property type="component" value="Unassembled WGS sequence"/>
</dbReference>
<protein>
    <recommendedName>
        <fullName evidence="3">SRPBCC family protein</fullName>
    </recommendedName>
</protein>
<gene>
    <name evidence="1" type="ORF">EFL95_04930</name>
</gene>
<dbReference type="SUPFAM" id="SSF55961">
    <property type="entry name" value="Bet v1-like"/>
    <property type="match status" value="1"/>
</dbReference>
<dbReference type="OrthoDB" id="3255669at2"/>
<evidence type="ECO:0000313" key="2">
    <source>
        <dbReference type="Proteomes" id="UP000277094"/>
    </source>
</evidence>
<dbReference type="EMBL" id="RJSG01000002">
    <property type="protein sequence ID" value="RNL78445.1"/>
    <property type="molecule type" value="Genomic_DNA"/>
</dbReference>
<proteinExistence type="predicted"/>
<reference evidence="1 2" key="1">
    <citation type="submission" date="2018-11" db="EMBL/GenBank/DDBJ databases">
        <authorList>
            <person name="Li F."/>
        </authorList>
    </citation>
    <scope>NUCLEOTIDE SEQUENCE [LARGE SCALE GENOMIC DNA]</scope>
    <source>
        <strain evidence="1 2">KIS18-7</strain>
    </source>
</reference>
<name>A0A3N0DS34_9ACTN</name>
<organism evidence="1 2">
    <name type="scientific">Nocardioides marmorisolisilvae</name>
    <dbReference type="NCBI Taxonomy" id="1542737"/>
    <lineage>
        <taxon>Bacteria</taxon>
        <taxon>Bacillati</taxon>
        <taxon>Actinomycetota</taxon>
        <taxon>Actinomycetes</taxon>
        <taxon>Propionibacteriales</taxon>
        <taxon>Nocardioidaceae</taxon>
        <taxon>Nocardioides</taxon>
    </lineage>
</organism>
<accession>A0A3N0DS34</accession>
<comment type="caution">
    <text evidence="1">The sequence shown here is derived from an EMBL/GenBank/DDBJ whole genome shotgun (WGS) entry which is preliminary data.</text>
</comment>